<dbReference type="InterPro" id="IPR000620">
    <property type="entry name" value="EamA_dom"/>
</dbReference>
<feature type="transmembrane region" description="Helical" evidence="3">
    <location>
        <begin position="52"/>
        <end position="73"/>
    </location>
</feature>
<dbReference type="Proteomes" id="UP000540568">
    <property type="component" value="Unassembled WGS sequence"/>
</dbReference>
<feature type="region of interest" description="Disordered" evidence="2">
    <location>
        <begin position="317"/>
        <end position="413"/>
    </location>
</feature>
<sequence>MGPVTPDTNKPSTRLPRHLTLGLVFAGASAVAFSLSGVFASGLLDTGWSPGAMVLVRVAIATLVVLPLGIVSLRGDWRPVRKNLGLIAVYGAVSVAGCQFAYFSAVQHMPVSPALLIEYTAPAAVVLWFWLRHGQRPTAATIGGTLLAAVGLVLVLNLVSGTPGATAVDPVGIAWALVAMLGVSTYFVINANVETGLPPLALAAGGLLTATVALGLLGVTGLMPLEYNTTSPVYAGTAVPWWLPVVGLGVITAAFAYVAGIAAGRLLGPRLSSFVGLFEVVSAIGFAWLLLGELPQPIQLVGGVLILAGVIAVQAGEKRVDPGSADEEPTGTTRPTPVQSNTVQSNDAQPNTAQPGLALPTPMEPNTARPNLARSDPTQPDLTQPDLAQPGLTLPDLTQPDLAQPDPAQPTPL</sequence>
<keyword evidence="3" id="KW-1133">Transmembrane helix</keyword>
<feature type="transmembrane region" description="Helical" evidence="3">
    <location>
        <begin position="171"/>
        <end position="189"/>
    </location>
</feature>
<evidence type="ECO:0000313" key="5">
    <source>
        <dbReference type="EMBL" id="MBA8809769.1"/>
    </source>
</evidence>
<feature type="transmembrane region" description="Helical" evidence="3">
    <location>
        <begin position="111"/>
        <end position="131"/>
    </location>
</feature>
<evidence type="ECO:0000259" key="4">
    <source>
        <dbReference type="Pfam" id="PF00892"/>
    </source>
</evidence>
<feature type="transmembrane region" description="Helical" evidence="3">
    <location>
        <begin position="271"/>
        <end position="291"/>
    </location>
</feature>
<accession>A0A7W3JBL0</accession>
<feature type="transmembrane region" description="Helical" evidence="3">
    <location>
        <begin position="138"/>
        <end position="159"/>
    </location>
</feature>
<name>A0A7W3JBL0_9MICO</name>
<comment type="caution">
    <text evidence="5">The sequence shown here is derived from an EMBL/GenBank/DDBJ whole genome shotgun (WGS) entry which is preliminary data.</text>
</comment>
<dbReference type="EMBL" id="JACGWV010000002">
    <property type="protein sequence ID" value="MBA8809769.1"/>
    <property type="molecule type" value="Genomic_DNA"/>
</dbReference>
<reference evidence="5 6" key="1">
    <citation type="submission" date="2020-07" db="EMBL/GenBank/DDBJ databases">
        <title>Sequencing the genomes of 1000 actinobacteria strains.</title>
        <authorList>
            <person name="Klenk H.-P."/>
        </authorList>
    </citation>
    <scope>NUCLEOTIDE SEQUENCE [LARGE SCALE GENOMIC DNA]</scope>
    <source>
        <strain evidence="5 6">DSM 44121</strain>
    </source>
</reference>
<evidence type="ECO:0000256" key="2">
    <source>
        <dbReference type="SAM" id="MobiDB-lite"/>
    </source>
</evidence>
<comment type="similarity">
    <text evidence="1">Belongs to the EamA transporter family.</text>
</comment>
<dbReference type="RefSeq" id="WP_246403327.1">
    <property type="nucleotide sequence ID" value="NZ_BAAATF010000008.1"/>
</dbReference>
<dbReference type="PANTHER" id="PTHR22911">
    <property type="entry name" value="ACYL-MALONYL CONDENSING ENZYME-RELATED"/>
    <property type="match status" value="1"/>
</dbReference>
<dbReference type="InterPro" id="IPR037185">
    <property type="entry name" value="EmrE-like"/>
</dbReference>
<dbReference type="Pfam" id="PF00892">
    <property type="entry name" value="EamA"/>
    <property type="match status" value="2"/>
</dbReference>
<keyword evidence="6" id="KW-1185">Reference proteome</keyword>
<feature type="transmembrane region" description="Helical" evidence="3">
    <location>
        <begin position="19"/>
        <end position="40"/>
    </location>
</feature>
<gene>
    <name evidence="5" type="ORF">FHX71_003745</name>
</gene>
<protein>
    <submittedName>
        <fullName evidence="5">Drug/metabolite transporter (DMT)-like permease</fullName>
    </submittedName>
</protein>
<keyword evidence="3" id="KW-0812">Transmembrane</keyword>
<feature type="transmembrane region" description="Helical" evidence="3">
    <location>
        <begin position="201"/>
        <end position="221"/>
    </location>
</feature>
<feature type="transmembrane region" description="Helical" evidence="3">
    <location>
        <begin position="85"/>
        <end position="105"/>
    </location>
</feature>
<evidence type="ECO:0000256" key="1">
    <source>
        <dbReference type="ARBA" id="ARBA00007362"/>
    </source>
</evidence>
<evidence type="ECO:0000256" key="3">
    <source>
        <dbReference type="SAM" id="Phobius"/>
    </source>
</evidence>
<proteinExistence type="inferred from homology"/>
<keyword evidence="3" id="KW-0472">Membrane</keyword>
<feature type="domain" description="EamA" evidence="4">
    <location>
        <begin position="172"/>
        <end position="312"/>
    </location>
</feature>
<dbReference type="PANTHER" id="PTHR22911:SF79">
    <property type="entry name" value="MOBA-LIKE NTP TRANSFERASE DOMAIN-CONTAINING PROTEIN"/>
    <property type="match status" value="1"/>
</dbReference>
<evidence type="ECO:0000313" key="6">
    <source>
        <dbReference type="Proteomes" id="UP000540568"/>
    </source>
</evidence>
<organism evidence="5 6">
    <name type="scientific">Promicromonospora sukumoe</name>
    <dbReference type="NCBI Taxonomy" id="88382"/>
    <lineage>
        <taxon>Bacteria</taxon>
        <taxon>Bacillati</taxon>
        <taxon>Actinomycetota</taxon>
        <taxon>Actinomycetes</taxon>
        <taxon>Micrococcales</taxon>
        <taxon>Promicromonosporaceae</taxon>
        <taxon>Promicromonospora</taxon>
    </lineage>
</organism>
<feature type="transmembrane region" description="Helical" evidence="3">
    <location>
        <begin position="241"/>
        <end position="259"/>
    </location>
</feature>
<dbReference type="GO" id="GO:0016020">
    <property type="term" value="C:membrane"/>
    <property type="evidence" value="ECO:0007669"/>
    <property type="project" value="InterPro"/>
</dbReference>
<feature type="domain" description="EamA" evidence="4">
    <location>
        <begin position="21"/>
        <end position="156"/>
    </location>
</feature>
<dbReference type="SUPFAM" id="SSF103481">
    <property type="entry name" value="Multidrug resistance efflux transporter EmrE"/>
    <property type="match status" value="2"/>
</dbReference>
<feature type="compositionally biased region" description="Polar residues" evidence="2">
    <location>
        <begin position="330"/>
        <end position="354"/>
    </location>
</feature>
<dbReference type="AlphaFoldDB" id="A0A7W3JBL0"/>